<dbReference type="AlphaFoldDB" id="A0A671EJZ0"/>
<dbReference type="Pfam" id="PF00227">
    <property type="entry name" value="Proteasome"/>
    <property type="match status" value="1"/>
</dbReference>
<dbReference type="GO" id="GO:0019773">
    <property type="term" value="C:proteasome core complex, alpha-subunit complex"/>
    <property type="evidence" value="ECO:0007669"/>
    <property type="project" value="InterPro"/>
</dbReference>
<feature type="domain" description="Proteasome alpha-type subunits" evidence="3">
    <location>
        <begin position="6"/>
        <end position="28"/>
    </location>
</feature>
<dbReference type="PANTHER" id="PTHR11599">
    <property type="entry name" value="PROTEASOME SUBUNIT ALPHA/BETA"/>
    <property type="match status" value="1"/>
</dbReference>
<reference evidence="4" key="5">
    <citation type="submission" date="2025-09" db="UniProtKB">
        <authorList>
            <consortium name="Ensembl"/>
        </authorList>
    </citation>
    <scope>IDENTIFICATION</scope>
</reference>
<evidence type="ECO:0000313" key="4">
    <source>
        <dbReference type="Ensembl" id="ENSRFEP00010012008.1"/>
    </source>
</evidence>
<evidence type="ECO:0000313" key="5">
    <source>
        <dbReference type="Proteomes" id="UP000472240"/>
    </source>
</evidence>
<dbReference type="GO" id="GO:0006511">
    <property type="term" value="P:ubiquitin-dependent protein catabolic process"/>
    <property type="evidence" value="ECO:0007669"/>
    <property type="project" value="InterPro"/>
</dbReference>
<keyword evidence="2" id="KW-0175">Coiled coil</keyword>
<dbReference type="OMA" id="LPILMCY"/>
<reference evidence="5" key="3">
    <citation type="submission" date="2018-12" db="EMBL/GenBank/DDBJ databases">
        <title>G10K-VGP greater horseshoe bat female genome, primary haplotype.</title>
        <authorList>
            <person name="Teeling E."/>
            <person name="Myers G."/>
            <person name="Vernes S."/>
            <person name="Pippel M."/>
            <person name="Winkler S."/>
            <person name="Fedrigo O."/>
            <person name="Rhie A."/>
            <person name="Koren S."/>
            <person name="Phillippy A."/>
            <person name="Lewin H."/>
            <person name="Damas J."/>
            <person name="Howe K."/>
            <person name="Mountcastle J."/>
            <person name="Jarvis E.D."/>
        </authorList>
    </citation>
    <scope>NUCLEOTIDE SEQUENCE [LARGE SCALE GENOMIC DNA]</scope>
</reference>
<sequence>MFRNQYNNDATVWTPQVRIHQIEYAMEAAAKQVLVALKRAQSELAAHQKNILHLDNHIGISTAGFTADARLLRNFMSQECLDSTFVFDRRLPVSRLVALIGTSDQKIRIFADLRPVVRRHGLAALLVPAKGRELWKQDLLW</sequence>
<evidence type="ECO:0000259" key="3">
    <source>
        <dbReference type="SMART" id="SM00948"/>
    </source>
</evidence>
<accession>A0A671EJZ0</accession>
<dbReference type="GeneTree" id="ENSGT00550000074855"/>
<dbReference type="InterPro" id="IPR050115">
    <property type="entry name" value="Proteasome_alpha"/>
</dbReference>
<keyword evidence="1" id="KW-0647">Proteasome</keyword>
<dbReference type="Ensembl" id="ENSRFET00010013135.1">
    <property type="protein sequence ID" value="ENSRFEP00010012008.1"/>
    <property type="gene ID" value="ENSRFEG00010008133.1"/>
</dbReference>
<dbReference type="InParanoid" id="A0A671EJZ0"/>
<protein>
    <recommendedName>
        <fullName evidence="3">Proteasome alpha-type subunits domain-containing protein</fullName>
    </recommendedName>
</protein>
<dbReference type="GO" id="GO:0005737">
    <property type="term" value="C:cytoplasm"/>
    <property type="evidence" value="ECO:0007669"/>
    <property type="project" value="UniProtKB-ARBA"/>
</dbReference>
<feature type="coiled-coil region" evidence="2">
    <location>
        <begin position="30"/>
        <end position="57"/>
    </location>
</feature>
<dbReference type="InterPro" id="IPR000426">
    <property type="entry name" value="Proteasome_asu_N"/>
</dbReference>
<reference evidence="4 5" key="1">
    <citation type="journal article" date="2015" name="Annu Rev Anim Biosci">
        <title>The Genome 10K Project: a way forward.</title>
        <authorList>
            <person name="Koepfli K.P."/>
            <person name="Paten B."/>
            <person name="O'Brien S.J."/>
            <person name="Koepfli K.P."/>
            <person name="Paten B."/>
            <person name="Antunes A."/>
            <person name="Belov K."/>
            <person name="Bustamante C."/>
            <person name="Castoe T.A."/>
            <person name="Clawson H."/>
            <person name="Crawford A.J."/>
            <person name="Diekhans M."/>
            <person name="Distel D."/>
            <person name="Durbin R."/>
            <person name="Earl D."/>
            <person name="Fujita M.K."/>
            <person name="Gamble T."/>
            <person name="Georges A."/>
            <person name="Gemmell N."/>
            <person name="Gilbert M.T."/>
            <person name="Graves J.M."/>
            <person name="Green R.E."/>
            <person name="Hickey G."/>
            <person name="Jarvis E.D."/>
            <person name="Johnson W."/>
            <person name="Komissarov A."/>
            <person name="Korf I."/>
            <person name="Kuhn R."/>
            <person name="Larkin D.M."/>
            <person name="Lewin H."/>
            <person name="Lopez J.V."/>
            <person name="Ma J."/>
            <person name="Marques-Bonet T."/>
            <person name="Miller W."/>
            <person name="Murphy R."/>
            <person name="Pevzner P."/>
            <person name="Shapiro B."/>
            <person name="Steiner C."/>
            <person name="Tamazian G."/>
            <person name="Venkatesh B."/>
            <person name="Wang J."/>
            <person name="Wayne R."/>
            <person name="Wiley E."/>
            <person name="Yang H."/>
            <person name="Zhang G."/>
            <person name="Haussler D."/>
            <person name="Ryder O."/>
            <person name="O'Brien S.J."/>
        </authorList>
    </citation>
    <scope>NUCLEOTIDE SEQUENCE</scope>
</reference>
<proteinExistence type="predicted"/>
<dbReference type="Gene3D" id="3.60.20.10">
    <property type="entry name" value="Glutamine Phosphoribosylpyrophosphate, subunit 1, domain 1"/>
    <property type="match status" value="1"/>
</dbReference>
<keyword evidence="5" id="KW-1185">Reference proteome</keyword>
<evidence type="ECO:0000256" key="1">
    <source>
        <dbReference type="ARBA" id="ARBA00022942"/>
    </source>
</evidence>
<organism evidence="4 5">
    <name type="scientific">Rhinolophus ferrumequinum</name>
    <name type="common">Greater horseshoe bat</name>
    <dbReference type="NCBI Taxonomy" id="59479"/>
    <lineage>
        <taxon>Eukaryota</taxon>
        <taxon>Metazoa</taxon>
        <taxon>Chordata</taxon>
        <taxon>Craniata</taxon>
        <taxon>Vertebrata</taxon>
        <taxon>Euteleostomi</taxon>
        <taxon>Mammalia</taxon>
        <taxon>Eutheria</taxon>
        <taxon>Laurasiatheria</taxon>
        <taxon>Chiroptera</taxon>
        <taxon>Yinpterochiroptera</taxon>
        <taxon>Rhinolophoidea</taxon>
        <taxon>Rhinolophidae</taxon>
        <taxon>Rhinolophinae</taxon>
        <taxon>Rhinolophus</taxon>
    </lineage>
</organism>
<reference evidence="4" key="4">
    <citation type="submission" date="2025-08" db="UniProtKB">
        <authorList>
            <consortium name="Ensembl"/>
        </authorList>
    </citation>
    <scope>IDENTIFICATION</scope>
</reference>
<evidence type="ECO:0000256" key="2">
    <source>
        <dbReference type="SAM" id="Coils"/>
    </source>
</evidence>
<dbReference type="InterPro" id="IPR001353">
    <property type="entry name" value="Proteasome_sua/b"/>
</dbReference>
<dbReference type="Proteomes" id="UP000472240">
    <property type="component" value="Chromosome 18"/>
</dbReference>
<dbReference type="InterPro" id="IPR029055">
    <property type="entry name" value="Ntn_hydrolases_N"/>
</dbReference>
<reference evidence="4 5" key="2">
    <citation type="journal article" date="2018" name="Annu Rev Anim Biosci">
        <title>Bat Biology, Genomes, and the Bat1K Project: To Generate Chromosome-Level Genomes for All Living Bat Species.</title>
        <authorList>
            <person name="Teeling E.C."/>
            <person name="Vernes S.C."/>
            <person name="Davalos L.M."/>
            <person name="Ray D.A."/>
            <person name="Gilbert M.T.P."/>
            <person name="Myers E."/>
        </authorList>
    </citation>
    <scope>NUCLEOTIDE SEQUENCE</scope>
</reference>
<dbReference type="SMART" id="SM00948">
    <property type="entry name" value="Proteasome_A_N"/>
    <property type="match status" value="1"/>
</dbReference>
<name>A0A671EJZ0_RHIFE</name>
<dbReference type="SUPFAM" id="SSF56235">
    <property type="entry name" value="N-terminal nucleophile aminohydrolases (Ntn hydrolases)"/>
    <property type="match status" value="1"/>
</dbReference>